<dbReference type="Gene3D" id="1.10.510.10">
    <property type="entry name" value="Transferase(Phosphotransferase) domain 1"/>
    <property type="match status" value="1"/>
</dbReference>
<dbReference type="PROSITE" id="PS50011">
    <property type="entry name" value="PROTEIN_KINASE_DOM"/>
    <property type="match status" value="1"/>
</dbReference>
<sequence>MDGNFEVLNPPTKSLEDEIAGMPSYMAPETFLTRRVNVETDVYAFGVLMLEVVCGRRPGNQNEQNNYNNSIVYWLWDLYSRGRILEADDSSMDGDIDEDDMACVLMLGLSVNDGFTGLFLVMISKRTTP</sequence>
<evidence type="ECO:0000256" key="3">
    <source>
        <dbReference type="ARBA" id="ARBA00022777"/>
    </source>
</evidence>
<organism evidence="6 7">
    <name type="scientific">Malus baccata</name>
    <name type="common">Siberian crab apple</name>
    <name type="synonym">Pyrus baccata</name>
    <dbReference type="NCBI Taxonomy" id="106549"/>
    <lineage>
        <taxon>Eukaryota</taxon>
        <taxon>Viridiplantae</taxon>
        <taxon>Streptophyta</taxon>
        <taxon>Embryophyta</taxon>
        <taxon>Tracheophyta</taxon>
        <taxon>Spermatophyta</taxon>
        <taxon>Magnoliopsida</taxon>
        <taxon>eudicotyledons</taxon>
        <taxon>Gunneridae</taxon>
        <taxon>Pentapetalae</taxon>
        <taxon>rosids</taxon>
        <taxon>fabids</taxon>
        <taxon>Rosales</taxon>
        <taxon>Rosaceae</taxon>
        <taxon>Amygdaloideae</taxon>
        <taxon>Maleae</taxon>
        <taxon>Malus</taxon>
    </lineage>
</organism>
<accession>A0A540NK25</accession>
<evidence type="ECO:0000256" key="4">
    <source>
        <dbReference type="ARBA" id="ARBA00022840"/>
    </source>
</evidence>
<dbReference type="InterPro" id="IPR052059">
    <property type="entry name" value="CR_Ser/Thr_kinase"/>
</dbReference>
<dbReference type="EMBL" id="VIEB01000030">
    <property type="protein sequence ID" value="TQE11386.1"/>
    <property type="molecule type" value="Genomic_DNA"/>
</dbReference>
<proteinExistence type="predicted"/>
<dbReference type="GO" id="GO:0004672">
    <property type="term" value="F:protein kinase activity"/>
    <property type="evidence" value="ECO:0007669"/>
    <property type="project" value="InterPro"/>
</dbReference>
<reference evidence="6 7" key="1">
    <citation type="journal article" date="2019" name="G3 (Bethesda)">
        <title>Sequencing of a Wild Apple (Malus baccata) Genome Unravels the Differences Between Cultivated and Wild Apple Species Regarding Disease Resistance and Cold Tolerance.</title>
        <authorList>
            <person name="Chen X."/>
        </authorList>
    </citation>
    <scope>NUCLEOTIDE SEQUENCE [LARGE SCALE GENOMIC DNA]</scope>
    <source>
        <strain evidence="7">cv. Shandingzi</strain>
        <tissue evidence="6">Leaves</tissue>
    </source>
</reference>
<gene>
    <name evidence="6" type="ORF">C1H46_002949</name>
</gene>
<dbReference type="Proteomes" id="UP000315295">
    <property type="component" value="Unassembled WGS sequence"/>
</dbReference>
<dbReference type="STRING" id="106549.A0A540NK25"/>
<keyword evidence="4" id="KW-0067">ATP-binding</keyword>
<keyword evidence="1" id="KW-0808">Transferase</keyword>
<dbReference type="SUPFAM" id="SSF56112">
    <property type="entry name" value="Protein kinase-like (PK-like)"/>
    <property type="match status" value="1"/>
</dbReference>
<dbReference type="InterPro" id="IPR011009">
    <property type="entry name" value="Kinase-like_dom_sf"/>
</dbReference>
<dbReference type="AlphaFoldDB" id="A0A540NK25"/>
<keyword evidence="7" id="KW-1185">Reference proteome</keyword>
<dbReference type="GO" id="GO:0005524">
    <property type="term" value="F:ATP binding"/>
    <property type="evidence" value="ECO:0007669"/>
    <property type="project" value="UniProtKB-KW"/>
</dbReference>
<keyword evidence="2" id="KW-0547">Nucleotide-binding</keyword>
<dbReference type="PANTHER" id="PTHR47973">
    <property type="entry name" value="CYSTEINE-RICH RECEPTOR-LIKE PROTEIN KINASE 3"/>
    <property type="match status" value="1"/>
</dbReference>
<evidence type="ECO:0000256" key="1">
    <source>
        <dbReference type="ARBA" id="ARBA00022679"/>
    </source>
</evidence>
<protein>
    <recommendedName>
        <fullName evidence="5">Protein kinase domain-containing protein</fullName>
    </recommendedName>
</protein>
<keyword evidence="3" id="KW-0418">Kinase</keyword>
<evidence type="ECO:0000259" key="5">
    <source>
        <dbReference type="PROSITE" id="PS50011"/>
    </source>
</evidence>
<name>A0A540NK25_MALBA</name>
<evidence type="ECO:0000313" key="6">
    <source>
        <dbReference type="EMBL" id="TQE11386.1"/>
    </source>
</evidence>
<feature type="domain" description="Protein kinase" evidence="5">
    <location>
        <begin position="1"/>
        <end position="129"/>
    </location>
</feature>
<dbReference type="Pfam" id="PF00069">
    <property type="entry name" value="Pkinase"/>
    <property type="match status" value="1"/>
</dbReference>
<evidence type="ECO:0000313" key="7">
    <source>
        <dbReference type="Proteomes" id="UP000315295"/>
    </source>
</evidence>
<dbReference type="InterPro" id="IPR000719">
    <property type="entry name" value="Prot_kinase_dom"/>
</dbReference>
<comment type="caution">
    <text evidence="6">The sequence shown here is derived from an EMBL/GenBank/DDBJ whole genome shotgun (WGS) entry which is preliminary data.</text>
</comment>
<evidence type="ECO:0000256" key="2">
    <source>
        <dbReference type="ARBA" id="ARBA00022741"/>
    </source>
</evidence>